<dbReference type="EMBL" id="LXQA010415831">
    <property type="protein sequence ID" value="MCI50395.1"/>
    <property type="molecule type" value="Genomic_DNA"/>
</dbReference>
<dbReference type="AlphaFoldDB" id="A0A392SQS7"/>
<keyword evidence="2" id="KW-1185">Reference proteome</keyword>
<sequence length="79" mass="8761">MRRAGGDGALRANAEDVWSLLCHLRAAQERMVRRAGLLEGCTRDSRPSVRRADSNSAAHIFICSSRALRRQGGAARRRE</sequence>
<accession>A0A392SQS7</accession>
<proteinExistence type="predicted"/>
<dbReference type="Proteomes" id="UP000265520">
    <property type="component" value="Unassembled WGS sequence"/>
</dbReference>
<reference evidence="1 2" key="1">
    <citation type="journal article" date="2018" name="Front. Plant Sci.">
        <title>Red Clover (Trifolium pratense) and Zigzag Clover (T. medium) - A Picture of Genomic Similarities and Differences.</title>
        <authorList>
            <person name="Dluhosova J."/>
            <person name="Istvanek J."/>
            <person name="Nedelnik J."/>
            <person name="Repkova J."/>
        </authorList>
    </citation>
    <scope>NUCLEOTIDE SEQUENCE [LARGE SCALE GENOMIC DNA]</scope>
    <source>
        <strain evidence="2">cv. 10/8</strain>
        <tissue evidence="1">Leaf</tissue>
    </source>
</reference>
<protein>
    <submittedName>
        <fullName evidence="1">Uncharacterized protein</fullName>
    </submittedName>
</protein>
<evidence type="ECO:0000313" key="1">
    <source>
        <dbReference type="EMBL" id="MCI50395.1"/>
    </source>
</evidence>
<comment type="caution">
    <text evidence="1">The sequence shown here is derived from an EMBL/GenBank/DDBJ whole genome shotgun (WGS) entry which is preliminary data.</text>
</comment>
<name>A0A392SQS7_9FABA</name>
<feature type="non-terminal residue" evidence="1">
    <location>
        <position position="79"/>
    </location>
</feature>
<organism evidence="1 2">
    <name type="scientific">Trifolium medium</name>
    <dbReference type="NCBI Taxonomy" id="97028"/>
    <lineage>
        <taxon>Eukaryota</taxon>
        <taxon>Viridiplantae</taxon>
        <taxon>Streptophyta</taxon>
        <taxon>Embryophyta</taxon>
        <taxon>Tracheophyta</taxon>
        <taxon>Spermatophyta</taxon>
        <taxon>Magnoliopsida</taxon>
        <taxon>eudicotyledons</taxon>
        <taxon>Gunneridae</taxon>
        <taxon>Pentapetalae</taxon>
        <taxon>rosids</taxon>
        <taxon>fabids</taxon>
        <taxon>Fabales</taxon>
        <taxon>Fabaceae</taxon>
        <taxon>Papilionoideae</taxon>
        <taxon>50 kb inversion clade</taxon>
        <taxon>NPAAA clade</taxon>
        <taxon>Hologalegina</taxon>
        <taxon>IRL clade</taxon>
        <taxon>Trifolieae</taxon>
        <taxon>Trifolium</taxon>
    </lineage>
</organism>
<evidence type="ECO:0000313" key="2">
    <source>
        <dbReference type="Proteomes" id="UP000265520"/>
    </source>
</evidence>